<dbReference type="InterPro" id="IPR017871">
    <property type="entry name" value="ABC_transporter-like_CS"/>
</dbReference>
<dbReference type="Proteomes" id="UP000199534">
    <property type="component" value="Unassembled WGS sequence"/>
</dbReference>
<keyword evidence="8" id="KW-0472">Membrane</keyword>
<dbReference type="PANTHER" id="PTHR42781:SF4">
    <property type="entry name" value="SPERMIDINE_PUTRESCINE IMPORT ATP-BINDING PROTEIN POTA"/>
    <property type="match status" value="1"/>
</dbReference>
<dbReference type="InterPro" id="IPR015853">
    <property type="entry name" value="ABC_transpr_FbpC"/>
</dbReference>
<dbReference type="InterPro" id="IPR003439">
    <property type="entry name" value="ABC_transporter-like_ATP-bd"/>
</dbReference>
<dbReference type="EMBL" id="FOYQ01000001">
    <property type="protein sequence ID" value="SFR31478.1"/>
    <property type="molecule type" value="Genomic_DNA"/>
</dbReference>
<evidence type="ECO:0000256" key="6">
    <source>
        <dbReference type="ARBA" id="ARBA00023004"/>
    </source>
</evidence>
<dbReference type="AlphaFoldDB" id="A0A1I6FNJ4"/>
<dbReference type="SMART" id="SM00382">
    <property type="entry name" value="AAA"/>
    <property type="match status" value="1"/>
</dbReference>
<dbReference type="Pfam" id="PF00005">
    <property type="entry name" value="ABC_tran"/>
    <property type="match status" value="1"/>
</dbReference>
<dbReference type="GO" id="GO:0016887">
    <property type="term" value="F:ATP hydrolysis activity"/>
    <property type="evidence" value="ECO:0007669"/>
    <property type="project" value="InterPro"/>
</dbReference>
<dbReference type="Gene3D" id="3.40.50.300">
    <property type="entry name" value="P-loop containing nucleotide triphosphate hydrolases"/>
    <property type="match status" value="1"/>
</dbReference>
<organism evidence="10 11">
    <name type="scientific">Robiginitalea myxolifaciens</name>
    <dbReference type="NCBI Taxonomy" id="400055"/>
    <lineage>
        <taxon>Bacteria</taxon>
        <taxon>Pseudomonadati</taxon>
        <taxon>Bacteroidota</taxon>
        <taxon>Flavobacteriia</taxon>
        <taxon>Flavobacteriales</taxon>
        <taxon>Flavobacteriaceae</taxon>
        <taxon>Robiginitalea</taxon>
    </lineage>
</organism>
<evidence type="ECO:0000256" key="4">
    <source>
        <dbReference type="ARBA" id="ARBA00022741"/>
    </source>
</evidence>
<evidence type="ECO:0000256" key="3">
    <source>
        <dbReference type="ARBA" id="ARBA00022496"/>
    </source>
</evidence>
<dbReference type="OrthoDB" id="9802264at2"/>
<keyword evidence="1" id="KW-0813">Transport</keyword>
<evidence type="ECO:0000259" key="9">
    <source>
        <dbReference type="PROSITE" id="PS50893"/>
    </source>
</evidence>
<dbReference type="PROSITE" id="PS50893">
    <property type="entry name" value="ABC_TRANSPORTER_2"/>
    <property type="match status" value="1"/>
</dbReference>
<gene>
    <name evidence="10" type="ORF">SAMN04490243_0245</name>
</gene>
<keyword evidence="2" id="KW-1003">Cell membrane</keyword>
<reference evidence="10 11" key="1">
    <citation type="submission" date="2016-10" db="EMBL/GenBank/DDBJ databases">
        <authorList>
            <person name="de Groot N.N."/>
        </authorList>
    </citation>
    <scope>NUCLEOTIDE SEQUENCE [LARGE SCALE GENOMIC DNA]</scope>
    <source>
        <strain evidence="10 11">DSM 21019</strain>
    </source>
</reference>
<dbReference type="GO" id="GO:0005524">
    <property type="term" value="F:ATP binding"/>
    <property type="evidence" value="ECO:0007669"/>
    <property type="project" value="UniProtKB-KW"/>
</dbReference>
<dbReference type="InterPro" id="IPR027417">
    <property type="entry name" value="P-loop_NTPase"/>
</dbReference>
<keyword evidence="7" id="KW-0406">Ion transport</keyword>
<evidence type="ECO:0000256" key="1">
    <source>
        <dbReference type="ARBA" id="ARBA00022448"/>
    </source>
</evidence>
<name>A0A1I6FNJ4_9FLAO</name>
<accession>A0A1I6FNJ4</accession>
<dbReference type="RefSeq" id="WP_092980032.1">
    <property type="nucleotide sequence ID" value="NZ_FOYQ01000001.1"/>
</dbReference>
<keyword evidence="4" id="KW-0547">Nucleotide-binding</keyword>
<feature type="domain" description="ABC transporter" evidence="9">
    <location>
        <begin position="1"/>
        <end position="233"/>
    </location>
</feature>
<evidence type="ECO:0000256" key="2">
    <source>
        <dbReference type="ARBA" id="ARBA00022475"/>
    </source>
</evidence>
<evidence type="ECO:0000313" key="11">
    <source>
        <dbReference type="Proteomes" id="UP000199534"/>
    </source>
</evidence>
<protein>
    <submittedName>
        <fullName evidence="10">Molybdate transport system ATP-binding protein</fullName>
    </submittedName>
</protein>
<proteinExistence type="predicted"/>
<dbReference type="SUPFAM" id="SSF52540">
    <property type="entry name" value="P-loop containing nucleoside triphosphate hydrolases"/>
    <property type="match status" value="1"/>
</dbReference>
<keyword evidence="11" id="KW-1185">Reference proteome</keyword>
<evidence type="ECO:0000256" key="5">
    <source>
        <dbReference type="ARBA" id="ARBA00022840"/>
    </source>
</evidence>
<evidence type="ECO:0000256" key="8">
    <source>
        <dbReference type="ARBA" id="ARBA00023136"/>
    </source>
</evidence>
<keyword evidence="3" id="KW-0410">Iron transport</keyword>
<keyword evidence="5 10" id="KW-0067">ATP-binding</keyword>
<dbReference type="InterPro" id="IPR003593">
    <property type="entry name" value="AAA+_ATPase"/>
</dbReference>
<dbReference type="PANTHER" id="PTHR42781">
    <property type="entry name" value="SPERMIDINE/PUTRESCINE IMPORT ATP-BINDING PROTEIN POTA"/>
    <property type="match status" value="1"/>
</dbReference>
<sequence length="291" mass="31996">MMHVQLNKSLHGPEGDFELAVDLQLESGTFLGIHGASGAGKTSLLRMIAGLMPPDSGRLEINGVPWLETSGKAMPPQKRNVGFLFQDYALFPHLTVLGNLEFAANSPSDKDRIPELLRTMELEKLQHSMPGVLSGGQQQRVALARALVRQPRILLLDEPLSALDAPIRRRLQDYLGKIHREYRTTTIMVSHDPSELHRLADRVVELRAGKIVEDRALDQGSGEIPLPKAALKASGRILEIELEGKEVLLRIDTGAQTIRISLPATEAKSLKPGQNITFQASIDTIKILNNP</sequence>
<dbReference type="GO" id="GO:0016020">
    <property type="term" value="C:membrane"/>
    <property type="evidence" value="ECO:0007669"/>
    <property type="project" value="InterPro"/>
</dbReference>
<evidence type="ECO:0000256" key="7">
    <source>
        <dbReference type="ARBA" id="ARBA00023065"/>
    </source>
</evidence>
<dbReference type="CDD" id="cd03259">
    <property type="entry name" value="ABC_Carb_Solutes_like"/>
    <property type="match status" value="1"/>
</dbReference>
<dbReference type="PROSITE" id="PS00211">
    <property type="entry name" value="ABC_TRANSPORTER_1"/>
    <property type="match status" value="1"/>
</dbReference>
<keyword evidence="6" id="KW-0408">Iron</keyword>
<dbReference type="STRING" id="400055.SAMN04490243_0245"/>
<dbReference type="GO" id="GO:0015408">
    <property type="term" value="F:ABC-type ferric iron transporter activity"/>
    <property type="evidence" value="ECO:0007669"/>
    <property type="project" value="InterPro"/>
</dbReference>
<dbReference type="InterPro" id="IPR050093">
    <property type="entry name" value="ABC_SmlMolc_Importer"/>
</dbReference>
<evidence type="ECO:0000313" key="10">
    <source>
        <dbReference type="EMBL" id="SFR31478.1"/>
    </source>
</evidence>